<comment type="caution">
    <text evidence="5">The sequence shown here is derived from an EMBL/GenBank/DDBJ whole genome shotgun (WGS) entry which is preliminary data.</text>
</comment>
<feature type="domain" description="Bacterial transcriptional activator" evidence="4">
    <location>
        <begin position="96"/>
        <end position="231"/>
    </location>
</feature>
<dbReference type="AlphaFoldDB" id="A0A7I9UWA5"/>
<name>A0A7I9UWA5_9ACTN</name>
<evidence type="ECO:0000313" key="5">
    <source>
        <dbReference type="EMBL" id="GED97126.1"/>
    </source>
</evidence>
<dbReference type="PRINTS" id="PR00364">
    <property type="entry name" value="DISEASERSIST"/>
</dbReference>
<dbReference type="SMART" id="SM01043">
    <property type="entry name" value="BTAD"/>
    <property type="match status" value="1"/>
</dbReference>
<dbReference type="RefSeq" id="WP_228460696.1">
    <property type="nucleotide sequence ID" value="NZ_BJOU01000001.1"/>
</dbReference>
<comment type="similarity">
    <text evidence="1">Belongs to the AfsR/DnrI/RedD regulatory family.</text>
</comment>
<keyword evidence="6" id="KW-1185">Reference proteome</keyword>
<dbReference type="InterPro" id="IPR058852">
    <property type="entry name" value="HTH_77"/>
</dbReference>
<dbReference type="GO" id="GO:0006355">
    <property type="term" value="P:regulation of DNA-templated transcription"/>
    <property type="evidence" value="ECO:0007669"/>
    <property type="project" value="InterPro"/>
</dbReference>
<dbReference type="Pfam" id="PF03704">
    <property type="entry name" value="BTAD"/>
    <property type="match status" value="1"/>
</dbReference>
<evidence type="ECO:0000313" key="6">
    <source>
        <dbReference type="Proteomes" id="UP000444980"/>
    </source>
</evidence>
<dbReference type="Gene3D" id="3.40.50.300">
    <property type="entry name" value="P-loop containing nucleotide triphosphate hydrolases"/>
    <property type="match status" value="1"/>
</dbReference>
<protein>
    <recommendedName>
        <fullName evidence="7">SARP family transcriptional regulator</fullName>
    </recommendedName>
</protein>
<dbReference type="SUPFAM" id="SSF52540">
    <property type="entry name" value="P-loop containing nucleoside triphosphate hydrolases"/>
    <property type="match status" value="1"/>
</dbReference>
<dbReference type="SMART" id="SM00862">
    <property type="entry name" value="Trans_reg_C"/>
    <property type="match status" value="1"/>
</dbReference>
<evidence type="ECO:0008006" key="7">
    <source>
        <dbReference type="Google" id="ProtNLM"/>
    </source>
</evidence>
<dbReference type="SUPFAM" id="SSF48452">
    <property type="entry name" value="TPR-like"/>
    <property type="match status" value="1"/>
</dbReference>
<dbReference type="Gene3D" id="1.10.10.10">
    <property type="entry name" value="Winged helix-like DNA-binding domain superfamily/Winged helix DNA-binding domain"/>
    <property type="match status" value="1"/>
</dbReference>
<dbReference type="InterPro" id="IPR011990">
    <property type="entry name" value="TPR-like_helical_dom_sf"/>
</dbReference>
<feature type="domain" description="OmpR/PhoB-type" evidence="3">
    <location>
        <begin position="21"/>
        <end position="91"/>
    </location>
</feature>
<dbReference type="Proteomes" id="UP000444980">
    <property type="component" value="Unassembled WGS sequence"/>
</dbReference>
<evidence type="ECO:0000256" key="1">
    <source>
        <dbReference type="ARBA" id="ARBA00005820"/>
    </source>
</evidence>
<evidence type="ECO:0000256" key="2">
    <source>
        <dbReference type="ARBA" id="ARBA00023125"/>
    </source>
</evidence>
<keyword evidence="2" id="KW-0238">DNA-binding</keyword>
<sequence>MPHASDRPATVGLLGPVTVSDRPVPGLRARRLLASLVLADGRPRSAQRLIDDVWEDDPPGSPQQALQTQISRLRPLVGGATIEGVGTSYRLSGIESDITAAQRLIADGGEANIAEAAALWRGEPGDDLGADSSVAQDVRRRAAVVRRRLDDARAATALANGDFGRAREIAEQRCAEDPLDESAHVLLMRALAGEGRRADALACYARLRRRLATDLGVEPGGEATALHAELLDDHEPAPAAPHRRGRSVGLRAEATALIGRDHDLAALLETVAAHRVVTILGPGGVGKTRMANAVGNALADRGLPVFFVELASVRSGDDVVAALAQALDVGETDLSAPGRPRLAVGDLDDRLLDALRGRESVLLLDNCEQVIDACARIVADLIAVEPRLRVVTTSRSPLQIAAEQVYPLPRLEVEGAAPSAVELFGIRARSVRPDIDLPDDEVTELCRRLDGLPLAIELAAARTRTMSVEEVGRRLAERLDLLRSPDRTAPDRHRTLRAVIEWSWDLLADDSRDALRRLCRFPAGFSPEAAAVVLGPGPIDDALDGLVNQSLLGVSEVAGHTRYRMLEMVREFGEEQLDPATGDEVDAAMARWARDFATAIRRRGESGLDRALITLVATELENLIWVLRRALADDPQTVVTVFPLIAAFWAMRGMHGEVRAWTEPILVALPAPPSEPDDQTREMWQWTLLLVVGHRLPDRALRPVAHGRTLIRALHRPELRYDLATEFLSNLLLSRTAPQGVRTVLGAVASANPEVRQIALGLRHNLRENSGNITGALADSDLLRATMNPNDPWLTAMISVSTASLHSQQGRWAQAVDFYRSGAASLASIGADEDEQQARGFLVASLIALDRLDDAERELAVLADGWRPGDSDPQGNPEVAAGMFVGFAELARARGQDGTDLYAQAGRLLVEQHPLVAQDPGALMVLSVIVTGLCRGGDWVHARSIVDVVRDGLREMFSPVGWHDIPQAATMALATGLLLSTDPDSDDAAHRDGATLMLIAGRLHTRRDYRTLDEVTRDPRVFSPLSNAQWHDAADRVASMSRRDAIDEFYRLVVEQR</sequence>
<dbReference type="GO" id="GO:0043531">
    <property type="term" value="F:ADP binding"/>
    <property type="evidence" value="ECO:0007669"/>
    <property type="project" value="InterPro"/>
</dbReference>
<dbReference type="GO" id="GO:0000160">
    <property type="term" value="P:phosphorelay signal transduction system"/>
    <property type="evidence" value="ECO:0007669"/>
    <property type="project" value="InterPro"/>
</dbReference>
<dbReference type="Gene3D" id="1.25.40.10">
    <property type="entry name" value="Tetratricopeptide repeat domain"/>
    <property type="match status" value="1"/>
</dbReference>
<accession>A0A7I9UWA5</accession>
<dbReference type="PANTHER" id="PTHR47691:SF3">
    <property type="entry name" value="HTH-TYPE TRANSCRIPTIONAL REGULATOR RV0890C-RELATED"/>
    <property type="match status" value="1"/>
</dbReference>
<dbReference type="EMBL" id="BJOU01000001">
    <property type="protein sequence ID" value="GED97126.1"/>
    <property type="molecule type" value="Genomic_DNA"/>
</dbReference>
<dbReference type="Pfam" id="PF25872">
    <property type="entry name" value="HTH_77"/>
    <property type="match status" value="1"/>
</dbReference>
<dbReference type="InterPro" id="IPR027417">
    <property type="entry name" value="P-loop_NTPase"/>
</dbReference>
<evidence type="ECO:0000259" key="4">
    <source>
        <dbReference type="SMART" id="SM01043"/>
    </source>
</evidence>
<dbReference type="GO" id="GO:0003677">
    <property type="term" value="F:DNA binding"/>
    <property type="evidence" value="ECO:0007669"/>
    <property type="project" value="UniProtKB-KW"/>
</dbReference>
<proteinExistence type="inferred from homology"/>
<dbReference type="CDD" id="cd00009">
    <property type="entry name" value="AAA"/>
    <property type="match status" value="1"/>
</dbReference>
<dbReference type="InterPro" id="IPR016032">
    <property type="entry name" value="Sig_transdc_resp-reg_C-effctor"/>
</dbReference>
<dbReference type="InterPro" id="IPR036388">
    <property type="entry name" value="WH-like_DNA-bd_sf"/>
</dbReference>
<dbReference type="InterPro" id="IPR049945">
    <property type="entry name" value="AAA_22"/>
</dbReference>
<gene>
    <name evidence="5" type="ORF">nbrc107697_11650</name>
</gene>
<dbReference type="SUPFAM" id="SSF46894">
    <property type="entry name" value="C-terminal effector domain of the bipartite response regulators"/>
    <property type="match status" value="1"/>
</dbReference>
<dbReference type="InterPro" id="IPR001867">
    <property type="entry name" value="OmpR/PhoB-type_DNA-bd"/>
</dbReference>
<dbReference type="Pfam" id="PF13401">
    <property type="entry name" value="AAA_22"/>
    <property type="match status" value="1"/>
</dbReference>
<reference evidence="6" key="1">
    <citation type="submission" date="2019-06" db="EMBL/GenBank/DDBJ databases">
        <title>Gordonia isolated from sludge of a wastewater treatment plant.</title>
        <authorList>
            <person name="Tamura T."/>
            <person name="Aoyama K."/>
            <person name="Kang Y."/>
            <person name="Saito S."/>
            <person name="Akiyama N."/>
            <person name="Yazawa K."/>
            <person name="Gonoi T."/>
            <person name="Mikami Y."/>
        </authorList>
    </citation>
    <scope>NUCLEOTIDE SEQUENCE [LARGE SCALE GENOMIC DNA]</scope>
    <source>
        <strain evidence="6">NBRC 107697</strain>
    </source>
</reference>
<dbReference type="InterPro" id="IPR005158">
    <property type="entry name" value="BTAD"/>
</dbReference>
<evidence type="ECO:0000259" key="3">
    <source>
        <dbReference type="SMART" id="SM00862"/>
    </source>
</evidence>
<dbReference type="PANTHER" id="PTHR47691">
    <property type="entry name" value="REGULATOR-RELATED"/>
    <property type="match status" value="1"/>
</dbReference>
<organism evidence="5 6">
    <name type="scientific">Gordonia crocea</name>
    <dbReference type="NCBI Taxonomy" id="589162"/>
    <lineage>
        <taxon>Bacteria</taxon>
        <taxon>Bacillati</taxon>
        <taxon>Actinomycetota</taxon>
        <taxon>Actinomycetes</taxon>
        <taxon>Mycobacteriales</taxon>
        <taxon>Gordoniaceae</taxon>
        <taxon>Gordonia</taxon>
    </lineage>
</organism>